<evidence type="ECO:0000313" key="7">
    <source>
        <dbReference type="EMBL" id="CDF39206.1"/>
    </source>
</evidence>
<dbReference type="Pfam" id="PF25539">
    <property type="entry name" value="Bestrophin_2"/>
    <property type="match status" value="1"/>
</dbReference>
<evidence type="ECO:0000256" key="6">
    <source>
        <dbReference type="ARBA" id="ARBA00023136"/>
    </source>
</evidence>
<proteinExistence type="predicted"/>
<evidence type="ECO:0000313" key="8">
    <source>
        <dbReference type="Proteomes" id="UP000012073"/>
    </source>
</evidence>
<dbReference type="AlphaFoldDB" id="R7QNZ2"/>
<dbReference type="EMBL" id="HG002012">
    <property type="protein sequence ID" value="CDF39206.1"/>
    <property type="molecule type" value="Genomic_DNA"/>
</dbReference>
<dbReference type="Proteomes" id="UP000012073">
    <property type="component" value="Unassembled WGS sequence"/>
</dbReference>
<organism evidence="7 8">
    <name type="scientific">Chondrus crispus</name>
    <name type="common">Carrageen Irish moss</name>
    <name type="synonym">Polymorpha crispa</name>
    <dbReference type="NCBI Taxonomy" id="2769"/>
    <lineage>
        <taxon>Eukaryota</taxon>
        <taxon>Rhodophyta</taxon>
        <taxon>Florideophyceae</taxon>
        <taxon>Rhodymeniophycidae</taxon>
        <taxon>Gigartinales</taxon>
        <taxon>Gigartinaceae</taxon>
        <taxon>Chondrus</taxon>
    </lineage>
</organism>
<dbReference type="GeneID" id="17326836"/>
<keyword evidence="2" id="KW-0813">Transport</keyword>
<evidence type="ECO:0000256" key="3">
    <source>
        <dbReference type="ARBA" id="ARBA00022692"/>
    </source>
</evidence>
<evidence type="ECO:0000256" key="1">
    <source>
        <dbReference type="ARBA" id="ARBA00004141"/>
    </source>
</evidence>
<dbReference type="OrthoDB" id="1368at2759"/>
<keyword evidence="6" id="KW-0472">Membrane</keyword>
<keyword evidence="8" id="KW-1185">Reference proteome</keyword>
<keyword evidence="5" id="KW-0406">Ion transport</keyword>
<name>R7QNZ2_CHOCR</name>
<dbReference type="RefSeq" id="XP_005719117.1">
    <property type="nucleotide sequence ID" value="XM_005719060.1"/>
</dbReference>
<dbReference type="GO" id="GO:0016020">
    <property type="term" value="C:membrane"/>
    <property type="evidence" value="ECO:0007669"/>
    <property type="project" value="UniProtKB-SubCell"/>
</dbReference>
<dbReference type="Gramene" id="CDF39206">
    <property type="protein sequence ID" value="CDF39206"/>
    <property type="gene ID" value="CHC_T00006469001"/>
</dbReference>
<evidence type="ECO:0000256" key="4">
    <source>
        <dbReference type="ARBA" id="ARBA00022989"/>
    </source>
</evidence>
<sequence length="181" mass="20040">MPSRLFCRGTDLPSCHSPTCLSSMSPRHRRTGKTITTTPTFQTSCLIPLRPCPPSLTCHVPPRLPCFRTRAYPHVTRCGIQRPERYDATDWAKALSTLPRSIVLRRVRGHIIANSVASSLVLVAYEFLLRNAPDFVHHLNVTPIPHTFMVNAMSLLLVFRSNAAYTAGPILGGPQTVGQLT</sequence>
<accession>R7QNZ2</accession>
<dbReference type="GO" id="GO:0006811">
    <property type="term" value="P:monoatomic ion transport"/>
    <property type="evidence" value="ECO:0007669"/>
    <property type="project" value="UniProtKB-KW"/>
</dbReference>
<dbReference type="KEGG" id="ccp:CHC_T00006469001"/>
<dbReference type="InterPro" id="IPR044669">
    <property type="entry name" value="YneE/VCCN1/2-like"/>
</dbReference>
<comment type="subcellular location">
    <subcellularLocation>
        <location evidence="1">Membrane</location>
        <topology evidence="1">Multi-pass membrane protein</topology>
    </subcellularLocation>
</comment>
<evidence type="ECO:0000256" key="2">
    <source>
        <dbReference type="ARBA" id="ARBA00022448"/>
    </source>
</evidence>
<protein>
    <submittedName>
        <fullName evidence="7">Uncharacterized protein</fullName>
    </submittedName>
</protein>
<keyword evidence="4" id="KW-1133">Transmembrane helix</keyword>
<gene>
    <name evidence="7" type="ORF">CHC_T00006469001</name>
</gene>
<keyword evidence="3" id="KW-0812">Transmembrane</keyword>
<reference evidence="8" key="1">
    <citation type="journal article" date="2013" name="Proc. Natl. Acad. Sci. U.S.A.">
        <title>Genome structure and metabolic features in the red seaweed Chondrus crispus shed light on evolution of the Archaeplastida.</title>
        <authorList>
            <person name="Collen J."/>
            <person name="Porcel B."/>
            <person name="Carre W."/>
            <person name="Ball S.G."/>
            <person name="Chaparro C."/>
            <person name="Tonon T."/>
            <person name="Barbeyron T."/>
            <person name="Michel G."/>
            <person name="Noel B."/>
            <person name="Valentin K."/>
            <person name="Elias M."/>
            <person name="Artiguenave F."/>
            <person name="Arun A."/>
            <person name="Aury J.M."/>
            <person name="Barbosa-Neto J.F."/>
            <person name="Bothwell J.H."/>
            <person name="Bouget F.Y."/>
            <person name="Brillet L."/>
            <person name="Cabello-Hurtado F."/>
            <person name="Capella-Gutierrez S."/>
            <person name="Charrier B."/>
            <person name="Cladiere L."/>
            <person name="Cock J.M."/>
            <person name="Coelho S.M."/>
            <person name="Colleoni C."/>
            <person name="Czjzek M."/>
            <person name="Da Silva C."/>
            <person name="Delage L."/>
            <person name="Denoeud F."/>
            <person name="Deschamps P."/>
            <person name="Dittami S.M."/>
            <person name="Gabaldon T."/>
            <person name="Gachon C.M."/>
            <person name="Groisillier A."/>
            <person name="Herve C."/>
            <person name="Jabbari K."/>
            <person name="Katinka M."/>
            <person name="Kloareg B."/>
            <person name="Kowalczyk N."/>
            <person name="Labadie K."/>
            <person name="Leblanc C."/>
            <person name="Lopez P.J."/>
            <person name="McLachlan D.H."/>
            <person name="Meslet-Cladiere L."/>
            <person name="Moustafa A."/>
            <person name="Nehr Z."/>
            <person name="Nyvall Collen P."/>
            <person name="Panaud O."/>
            <person name="Partensky F."/>
            <person name="Poulain J."/>
            <person name="Rensing S.A."/>
            <person name="Rousvoal S."/>
            <person name="Samson G."/>
            <person name="Symeonidi A."/>
            <person name="Weissenbach J."/>
            <person name="Zambounis A."/>
            <person name="Wincker P."/>
            <person name="Boyen C."/>
        </authorList>
    </citation>
    <scope>NUCLEOTIDE SEQUENCE [LARGE SCALE GENOMIC DNA]</scope>
    <source>
        <strain evidence="8">cv. Stackhouse</strain>
    </source>
</reference>
<evidence type="ECO:0000256" key="5">
    <source>
        <dbReference type="ARBA" id="ARBA00023065"/>
    </source>
</evidence>